<dbReference type="EMBL" id="SPKJ01000151">
    <property type="protein sequence ID" value="MYZ50328.1"/>
    <property type="molecule type" value="Genomic_DNA"/>
</dbReference>
<evidence type="ECO:0000313" key="3">
    <source>
        <dbReference type="Proteomes" id="UP000773614"/>
    </source>
</evidence>
<organism evidence="2 3">
    <name type="scientific">Propylenella binzhouense</name>
    <dbReference type="NCBI Taxonomy" id="2555902"/>
    <lineage>
        <taxon>Bacteria</taxon>
        <taxon>Pseudomonadati</taxon>
        <taxon>Pseudomonadota</taxon>
        <taxon>Alphaproteobacteria</taxon>
        <taxon>Hyphomicrobiales</taxon>
        <taxon>Propylenellaceae</taxon>
        <taxon>Propylenella</taxon>
    </lineage>
</organism>
<sequence>MSQKKPERQIERFKDMARELGADESEERSEQAFRKVVPPRKPGEKPPAPAARSKRTSPASEPGFFMQ</sequence>
<feature type="compositionally biased region" description="Basic and acidic residues" evidence="1">
    <location>
        <begin position="1"/>
        <end position="21"/>
    </location>
</feature>
<proteinExistence type="predicted"/>
<protein>
    <submittedName>
        <fullName evidence="2">Uncharacterized protein</fullName>
    </submittedName>
</protein>
<keyword evidence="3" id="KW-1185">Reference proteome</keyword>
<evidence type="ECO:0000313" key="2">
    <source>
        <dbReference type="EMBL" id="MYZ50328.1"/>
    </source>
</evidence>
<gene>
    <name evidence="2" type="ORF">E4O86_21700</name>
</gene>
<feature type="region of interest" description="Disordered" evidence="1">
    <location>
        <begin position="1"/>
        <end position="67"/>
    </location>
</feature>
<comment type="caution">
    <text evidence="2">The sequence shown here is derived from an EMBL/GenBank/DDBJ whole genome shotgun (WGS) entry which is preliminary data.</text>
</comment>
<evidence type="ECO:0000256" key="1">
    <source>
        <dbReference type="SAM" id="MobiDB-lite"/>
    </source>
</evidence>
<reference evidence="2" key="1">
    <citation type="submission" date="2019-03" db="EMBL/GenBank/DDBJ databases">
        <title>Afifella sp. nov., isolated from activated sludge.</title>
        <authorList>
            <person name="Li Q."/>
            <person name="Liu Y."/>
        </authorList>
    </citation>
    <scope>NUCLEOTIDE SEQUENCE</scope>
    <source>
        <strain evidence="2">L72</strain>
    </source>
</reference>
<dbReference type="RefSeq" id="WP_161142651.1">
    <property type="nucleotide sequence ID" value="NZ_SPKJ01000151.1"/>
</dbReference>
<name>A0A964WVR5_9HYPH</name>
<dbReference type="Proteomes" id="UP000773614">
    <property type="component" value="Unassembled WGS sequence"/>
</dbReference>
<accession>A0A964WVR5</accession>
<dbReference type="AlphaFoldDB" id="A0A964WVR5"/>